<dbReference type="PANTHER" id="PTHR33116:SF80">
    <property type="entry name" value="REVERSE TRANSCRIPTASE ZINC-BINDING DOMAIN-CONTAINING PROTEIN"/>
    <property type="match status" value="1"/>
</dbReference>
<dbReference type="OrthoDB" id="1929473at2759"/>
<organism evidence="1 2">
    <name type="scientific">Carnegiea gigantea</name>
    <dbReference type="NCBI Taxonomy" id="171969"/>
    <lineage>
        <taxon>Eukaryota</taxon>
        <taxon>Viridiplantae</taxon>
        <taxon>Streptophyta</taxon>
        <taxon>Embryophyta</taxon>
        <taxon>Tracheophyta</taxon>
        <taxon>Spermatophyta</taxon>
        <taxon>Magnoliopsida</taxon>
        <taxon>eudicotyledons</taxon>
        <taxon>Gunneridae</taxon>
        <taxon>Pentapetalae</taxon>
        <taxon>Caryophyllales</taxon>
        <taxon>Cactineae</taxon>
        <taxon>Cactaceae</taxon>
        <taxon>Cactoideae</taxon>
        <taxon>Echinocereeae</taxon>
        <taxon>Carnegiea</taxon>
    </lineage>
</organism>
<dbReference type="Proteomes" id="UP001153076">
    <property type="component" value="Unassembled WGS sequence"/>
</dbReference>
<name>A0A9Q1GSC7_9CARY</name>
<accession>A0A9Q1GSC7</accession>
<protein>
    <submittedName>
        <fullName evidence="1">Uncharacterized protein</fullName>
    </submittedName>
</protein>
<evidence type="ECO:0000313" key="2">
    <source>
        <dbReference type="Proteomes" id="UP001153076"/>
    </source>
</evidence>
<reference evidence="1" key="1">
    <citation type="submission" date="2022-04" db="EMBL/GenBank/DDBJ databases">
        <title>Carnegiea gigantea Genome sequencing and assembly v2.</title>
        <authorList>
            <person name="Copetti D."/>
            <person name="Sanderson M.J."/>
            <person name="Burquez A."/>
            <person name="Wojciechowski M.F."/>
        </authorList>
    </citation>
    <scope>NUCLEOTIDE SEQUENCE</scope>
    <source>
        <strain evidence="1">SGP5-SGP5p</strain>
        <tissue evidence="1">Aerial part</tissue>
    </source>
</reference>
<evidence type="ECO:0000313" key="1">
    <source>
        <dbReference type="EMBL" id="KAJ8424542.1"/>
    </source>
</evidence>
<dbReference type="EMBL" id="JAKOGI010001656">
    <property type="protein sequence ID" value="KAJ8424542.1"/>
    <property type="molecule type" value="Genomic_DNA"/>
</dbReference>
<dbReference type="AlphaFoldDB" id="A0A9Q1GSC7"/>
<proteinExistence type="predicted"/>
<sequence>MQIFVLLPMVINDIERVCENLLWERKDHHMRNPFTAWGLICHPNKFGGLGIDNTSVWNKALISIYGILLIRSQLSFKYLGVPIASSRLNKNDYGILVDKFTANVKFWGSRSISYESRVVLIKSMHIRVIGIQMLMHSGGGYQMLQENIQSKSATNAFEVT</sequence>
<gene>
    <name evidence="1" type="ORF">Cgig2_010842</name>
</gene>
<dbReference type="PANTHER" id="PTHR33116">
    <property type="entry name" value="REVERSE TRANSCRIPTASE ZINC-BINDING DOMAIN-CONTAINING PROTEIN-RELATED-RELATED"/>
    <property type="match status" value="1"/>
</dbReference>
<keyword evidence="2" id="KW-1185">Reference proteome</keyword>
<comment type="caution">
    <text evidence="1">The sequence shown here is derived from an EMBL/GenBank/DDBJ whole genome shotgun (WGS) entry which is preliminary data.</text>
</comment>